<organism evidence="4 5">
    <name type="scientific">Linnemannia gamsii</name>
    <dbReference type="NCBI Taxonomy" id="64522"/>
    <lineage>
        <taxon>Eukaryota</taxon>
        <taxon>Fungi</taxon>
        <taxon>Fungi incertae sedis</taxon>
        <taxon>Mucoromycota</taxon>
        <taxon>Mortierellomycotina</taxon>
        <taxon>Mortierellomycetes</taxon>
        <taxon>Mortierellales</taxon>
        <taxon>Mortierellaceae</taxon>
        <taxon>Linnemannia</taxon>
    </lineage>
</organism>
<feature type="chain" id="PRO_5045395902" description="Kazal-like domain-containing protein" evidence="2">
    <location>
        <begin position="27"/>
        <end position="139"/>
    </location>
</feature>
<dbReference type="SUPFAM" id="SSF100895">
    <property type="entry name" value="Kazal-type serine protease inhibitors"/>
    <property type="match status" value="1"/>
</dbReference>
<protein>
    <recommendedName>
        <fullName evidence="3">Kazal-like domain-containing protein</fullName>
    </recommendedName>
</protein>
<evidence type="ECO:0000313" key="4">
    <source>
        <dbReference type="EMBL" id="KAG0283722.1"/>
    </source>
</evidence>
<comment type="caution">
    <text evidence="4">The sequence shown here is derived from an EMBL/GenBank/DDBJ whole genome shotgun (WGS) entry which is preliminary data.</text>
</comment>
<name>A0ABQ7JRD5_9FUNG</name>
<evidence type="ECO:0000256" key="1">
    <source>
        <dbReference type="SAM" id="MobiDB-lite"/>
    </source>
</evidence>
<gene>
    <name evidence="4" type="ORF">BGZ96_011892</name>
</gene>
<proteinExistence type="predicted"/>
<dbReference type="Proteomes" id="UP001194696">
    <property type="component" value="Unassembled WGS sequence"/>
</dbReference>
<feature type="compositionally biased region" description="Low complexity" evidence="1">
    <location>
        <begin position="61"/>
        <end position="71"/>
    </location>
</feature>
<dbReference type="EMBL" id="JAAAIM010000864">
    <property type="protein sequence ID" value="KAG0283722.1"/>
    <property type="molecule type" value="Genomic_DNA"/>
</dbReference>
<feature type="signal peptide" evidence="2">
    <location>
        <begin position="1"/>
        <end position="26"/>
    </location>
</feature>
<evidence type="ECO:0000313" key="5">
    <source>
        <dbReference type="Proteomes" id="UP001194696"/>
    </source>
</evidence>
<dbReference type="PROSITE" id="PS51465">
    <property type="entry name" value="KAZAL_2"/>
    <property type="match status" value="1"/>
</dbReference>
<dbReference type="InterPro" id="IPR036058">
    <property type="entry name" value="Kazal_dom_sf"/>
</dbReference>
<keyword evidence="2" id="KW-0732">Signal</keyword>
<feature type="domain" description="Kazal-like" evidence="3">
    <location>
        <begin position="81"/>
        <end position="138"/>
    </location>
</feature>
<dbReference type="InterPro" id="IPR002350">
    <property type="entry name" value="Kazal_dom"/>
</dbReference>
<evidence type="ECO:0000259" key="3">
    <source>
        <dbReference type="PROSITE" id="PS51465"/>
    </source>
</evidence>
<reference evidence="4 5" key="1">
    <citation type="journal article" date="2020" name="Fungal Divers.">
        <title>Resolving the Mortierellaceae phylogeny through synthesis of multi-gene phylogenetics and phylogenomics.</title>
        <authorList>
            <person name="Vandepol N."/>
            <person name="Liber J."/>
            <person name="Desiro A."/>
            <person name="Na H."/>
            <person name="Kennedy M."/>
            <person name="Barry K."/>
            <person name="Grigoriev I.V."/>
            <person name="Miller A.N."/>
            <person name="O'Donnell K."/>
            <person name="Stajich J.E."/>
            <person name="Bonito G."/>
        </authorList>
    </citation>
    <scope>NUCLEOTIDE SEQUENCE [LARGE SCALE GENOMIC DNA]</scope>
    <source>
        <strain evidence="4 5">AD045</strain>
    </source>
</reference>
<dbReference type="Gene3D" id="3.30.60.30">
    <property type="match status" value="1"/>
</dbReference>
<sequence>MRSTMMSLISLALLVVVLSIQVQVQASPIPIPATVQERRGDKDPGVQAKSVAKRAALTEATTSTTTTTTTTGKQKSGAASKAHPQNCSDICTEQYEPYCAINSEGVKKEFFNPCQLDLYNCENLNNMYTDEKKGKCDSK</sequence>
<keyword evidence="5" id="KW-1185">Reference proteome</keyword>
<feature type="region of interest" description="Disordered" evidence="1">
    <location>
        <begin position="35"/>
        <end position="85"/>
    </location>
</feature>
<accession>A0ABQ7JRD5</accession>
<evidence type="ECO:0000256" key="2">
    <source>
        <dbReference type="SAM" id="SignalP"/>
    </source>
</evidence>